<sequence length="1042" mass="122998">MLENYESIYKDYSEYKINDRIGEYIAIETTTNKDDDLVITEIRKLLFMHSKCSQVRGFSDKHDDEGYDMYDAVTIVNHVQELLFAPNFSRFIEYDTDEKVFKIQLLNLDSSHIYFNREVKQDTYMESDYFNIISPHQTTIRNHQKSSIIRESEGKFTRLISESIKEYQFEKASYIEKIIHKNFSTVIVDIPLISLTNRFKFMKNCPLSGNQNWPLIFCCDYSIGVIMDSYIIKKYAINECQNNLLEVQTLVEWSTLQQKQLFASEPSKIYISHGIFFSTDMVIKIDRENVQNLQGLLYKKYINKRRQQNVQIYPVKFDVEQLQSIEFSDDLSSKIGEYLVRSNKRYQKRKRIIFDFSIFDWLLASKLKDIYKTVDIPYDILKSACLAIFPYKRQNILFYLKEIPLMQYVYGRLQKYYEDEGVDCPYYIPFLKDSDGKTPLHYSLSNAKLTDQFLNYLADYPISYCSQNIQEMIPYLIIKGLQKTNYFLDKRFKMTPMLKNFDRERLRILKEIDFSFTGTNTFWFDQKQTIEQNQDLFDENEIQIPTKVMVLDIPNVINQSQNKDLNIFTALRTTEQMEIFESEAVRAIIEYAWPITRKAIIKWMMIPSMVFLVFFMFYTGIVFPVIEDCFEKRSQSISHEETLICQFNSVLNNTSKIIILSFLVYFLAIEIIQAYKDARIYLSSPWNYLDMISIIFVLLTLIIDYMDIDTAIQRPLYAIATLIVWLKSLYYLRIFRNVGYLTSMIIQVVQDMVYFFIILMMTLFAFGNSFFILSQANPDRESRFIKTYPEGLSFTFRLLLGDFDTQKFDDSNEIILWALFTTASIFLIIVLLNLLISIISESYNKIQLNAKNSMYKELASLIYDNYFLTDYELKSDKYILIAKPDCEYIDDIIEERAQVIQQGGDTSQKEEQEQIVQSISKLQEEISEIKAILIKQGQQQYQLFRDTITSANKKDNYHHDNDLQKDDNRTSLQPRVSATGARVSFGFGESIIRHPSQKRRRGTHNSGNETRGPSTIFQEHDQAGLFRRKNTIMKQKNFDIFQ</sequence>
<feature type="transmembrane region" description="Helical" evidence="7">
    <location>
        <begin position="814"/>
        <end position="836"/>
    </location>
</feature>
<feature type="transmembrane region" description="Helical" evidence="7">
    <location>
        <begin position="753"/>
        <end position="773"/>
    </location>
</feature>
<dbReference type="InParanoid" id="A0A078BCT2"/>
<dbReference type="EMBL" id="CCKQ01019020">
    <property type="protein sequence ID" value="CDW91027.1"/>
    <property type="molecule type" value="Genomic_DNA"/>
</dbReference>
<dbReference type="Proteomes" id="UP000039865">
    <property type="component" value="Unassembled WGS sequence"/>
</dbReference>
<evidence type="ECO:0000256" key="5">
    <source>
        <dbReference type="ARBA" id="ARBA00023136"/>
    </source>
</evidence>
<comment type="subcellular location">
    <subcellularLocation>
        <location evidence="1">Membrane</location>
        <topology evidence="1">Multi-pass membrane protein</topology>
    </subcellularLocation>
</comment>
<organism evidence="9 10">
    <name type="scientific">Stylonychia lemnae</name>
    <name type="common">Ciliate</name>
    <dbReference type="NCBI Taxonomy" id="5949"/>
    <lineage>
        <taxon>Eukaryota</taxon>
        <taxon>Sar</taxon>
        <taxon>Alveolata</taxon>
        <taxon>Ciliophora</taxon>
        <taxon>Intramacronucleata</taxon>
        <taxon>Spirotrichea</taxon>
        <taxon>Stichotrichia</taxon>
        <taxon>Sporadotrichida</taxon>
        <taxon>Oxytrichidae</taxon>
        <taxon>Stylonychinae</taxon>
        <taxon>Stylonychia</taxon>
    </lineage>
</organism>
<keyword evidence="4 7" id="KW-1133">Transmembrane helix</keyword>
<feature type="transmembrane region" description="Helical" evidence="7">
    <location>
        <begin position="603"/>
        <end position="626"/>
    </location>
</feature>
<name>A0A078BCT2_STYLE</name>
<dbReference type="GO" id="GO:0005216">
    <property type="term" value="F:monoatomic ion channel activity"/>
    <property type="evidence" value="ECO:0007669"/>
    <property type="project" value="InterPro"/>
</dbReference>
<dbReference type="InterPro" id="IPR005821">
    <property type="entry name" value="Ion_trans_dom"/>
</dbReference>
<evidence type="ECO:0000313" key="10">
    <source>
        <dbReference type="Proteomes" id="UP000039865"/>
    </source>
</evidence>
<keyword evidence="2 7" id="KW-0812">Transmembrane</keyword>
<feature type="compositionally biased region" description="Basic and acidic residues" evidence="6">
    <location>
        <begin position="952"/>
        <end position="969"/>
    </location>
</feature>
<dbReference type="AlphaFoldDB" id="A0A078BCT2"/>
<dbReference type="GO" id="GO:0098703">
    <property type="term" value="P:calcium ion import across plasma membrane"/>
    <property type="evidence" value="ECO:0007669"/>
    <property type="project" value="TreeGrafter"/>
</dbReference>
<dbReference type="OrthoDB" id="437584at2759"/>
<reference evidence="9 10" key="1">
    <citation type="submission" date="2014-06" db="EMBL/GenBank/DDBJ databases">
        <authorList>
            <person name="Swart Estienne"/>
        </authorList>
    </citation>
    <scope>NUCLEOTIDE SEQUENCE [LARGE SCALE GENOMIC DNA]</scope>
    <source>
        <strain evidence="9 10">130c</strain>
    </source>
</reference>
<evidence type="ECO:0000256" key="1">
    <source>
        <dbReference type="ARBA" id="ARBA00004141"/>
    </source>
</evidence>
<evidence type="ECO:0000313" key="9">
    <source>
        <dbReference type="EMBL" id="CDW91027.1"/>
    </source>
</evidence>
<feature type="transmembrane region" description="Helical" evidence="7">
    <location>
        <begin position="657"/>
        <end position="675"/>
    </location>
</feature>
<dbReference type="GO" id="GO:0005886">
    <property type="term" value="C:plasma membrane"/>
    <property type="evidence" value="ECO:0007669"/>
    <property type="project" value="TreeGrafter"/>
</dbReference>
<keyword evidence="10" id="KW-1185">Reference proteome</keyword>
<proteinExistence type="predicted"/>
<evidence type="ECO:0000259" key="8">
    <source>
        <dbReference type="Pfam" id="PF00520"/>
    </source>
</evidence>
<feature type="region of interest" description="Disordered" evidence="6">
    <location>
        <begin position="952"/>
        <end position="972"/>
    </location>
</feature>
<evidence type="ECO:0000256" key="3">
    <source>
        <dbReference type="ARBA" id="ARBA00022737"/>
    </source>
</evidence>
<dbReference type="Pfam" id="PF00520">
    <property type="entry name" value="Ion_trans"/>
    <property type="match status" value="1"/>
</dbReference>
<feature type="domain" description="Ion transport" evidence="8">
    <location>
        <begin position="611"/>
        <end position="849"/>
    </location>
</feature>
<evidence type="ECO:0000256" key="2">
    <source>
        <dbReference type="ARBA" id="ARBA00022692"/>
    </source>
</evidence>
<accession>A0A078BCT2</accession>
<feature type="compositionally biased region" description="Polar residues" evidence="6">
    <location>
        <begin position="1004"/>
        <end position="1017"/>
    </location>
</feature>
<dbReference type="InterPro" id="IPR024862">
    <property type="entry name" value="TRPV"/>
</dbReference>
<feature type="region of interest" description="Disordered" evidence="6">
    <location>
        <begin position="991"/>
        <end position="1017"/>
    </location>
</feature>
<protein>
    <submittedName>
        <fullName evidence="9">Wd-40 repeat protein</fullName>
    </submittedName>
</protein>
<keyword evidence="3" id="KW-0677">Repeat</keyword>
<keyword evidence="5 7" id="KW-0472">Membrane</keyword>
<gene>
    <name evidence="9" type="primary">Contig17905.g19044</name>
    <name evidence="9" type="ORF">STYLEM_20175</name>
</gene>
<feature type="transmembrane region" description="Helical" evidence="7">
    <location>
        <begin position="712"/>
        <end position="732"/>
    </location>
</feature>
<evidence type="ECO:0000256" key="7">
    <source>
        <dbReference type="SAM" id="Phobius"/>
    </source>
</evidence>
<dbReference type="PANTHER" id="PTHR10582">
    <property type="entry name" value="TRANSIENT RECEPTOR POTENTIAL ION CHANNEL PROTEIN"/>
    <property type="match status" value="1"/>
</dbReference>
<feature type="transmembrane region" description="Helical" evidence="7">
    <location>
        <begin position="687"/>
        <end position="706"/>
    </location>
</feature>
<dbReference type="PANTHER" id="PTHR10582:SF2">
    <property type="entry name" value="INACTIVE"/>
    <property type="match status" value="1"/>
</dbReference>
<evidence type="ECO:0000256" key="6">
    <source>
        <dbReference type="SAM" id="MobiDB-lite"/>
    </source>
</evidence>
<evidence type="ECO:0000256" key="4">
    <source>
        <dbReference type="ARBA" id="ARBA00022989"/>
    </source>
</evidence>